<gene>
    <name evidence="1" type="ORF">JHL22_09830</name>
</gene>
<reference evidence="1 2" key="1">
    <citation type="submission" date="2020-12" db="EMBL/GenBank/DDBJ databases">
        <authorList>
            <person name="Lu T."/>
            <person name="Wang Q."/>
            <person name="Han X."/>
        </authorList>
    </citation>
    <scope>NUCLEOTIDE SEQUENCE [LARGE SCALE GENOMIC DNA]</scope>
    <source>
        <strain evidence="1 2">WQ 585</strain>
    </source>
</reference>
<proteinExistence type="predicted"/>
<sequence>MKFTPLEHTITYFNLKINVPEGYKYLAIDKNGTLYAYLNKPTWNASTTSWVPNLLTNQLMEFLTLGVIESMDLAPEDSLLKIG</sequence>
<evidence type="ECO:0000313" key="2">
    <source>
        <dbReference type="Proteomes" id="UP000635316"/>
    </source>
</evidence>
<accession>A0ABS1EED0</accession>
<dbReference type="EMBL" id="JAENGP010000010">
    <property type="protein sequence ID" value="MBK1781518.1"/>
    <property type="molecule type" value="Genomic_DNA"/>
</dbReference>
<protein>
    <submittedName>
        <fullName evidence="1">Uncharacterized protein</fullName>
    </submittedName>
</protein>
<name>A0ABS1EED0_9BURK</name>
<keyword evidence="2" id="KW-1185">Reference proteome</keyword>
<dbReference type="Proteomes" id="UP000635316">
    <property type="component" value="Unassembled WGS sequence"/>
</dbReference>
<organism evidence="1 2">
    <name type="scientific">Advenella mandrilli</name>
    <dbReference type="NCBI Taxonomy" id="2800330"/>
    <lineage>
        <taxon>Bacteria</taxon>
        <taxon>Pseudomonadati</taxon>
        <taxon>Pseudomonadota</taxon>
        <taxon>Betaproteobacteria</taxon>
        <taxon>Burkholderiales</taxon>
        <taxon>Alcaligenaceae</taxon>
    </lineage>
</organism>
<evidence type="ECO:0000313" key="1">
    <source>
        <dbReference type="EMBL" id="MBK1781518.1"/>
    </source>
</evidence>
<dbReference type="RefSeq" id="WP_200236587.1">
    <property type="nucleotide sequence ID" value="NZ_JAENGP010000010.1"/>
</dbReference>
<comment type="caution">
    <text evidence="1">The sequence shown here is derived from an EMBL/GenBank/DDBJ whole genome shotgun (WGS) entry which is preliminary data.</text>
</comment>